<sequence length="373" mass="42669">MQNWYQIFPRNTGLSIYAWIIFCILPFYFILRSSNLYEVIFGILMLILFFVSYRLSFLSKGWLVYLSVLMETTISVVMILYFVYVYFSLFLAFFIGNIRDHVRFWTLYGIHIFTTVLAVTIGFFTKTEMFFTQLPFIVISVLGVILLPISMHNRNKRERLEGELEDANKKISQLIVLEERQRIARDLHDTLGQKLSLIGLKTDLAGKLIDKDPEAAKNEMTDVRQTASTALKEVREMVTDMRGIRLVDEINRVKEIVDAAEMNFQLTGTAKLKDTPLLVESVLSMCLKEAVTNVIKHSQATNCEVVIQQTTNEVKIQVKDNGVGIDITDNQNQGTGLQGMKERLDFVNGSLDVIKEKGTILIIRVPTVIQETI</sequence>
<dbReference type="Pfam" id="PF02518">
    <property type="entry name" value="HATPase_c"/>
    <property type="match status" value="1"/>
</dbReference>
<accession>A0A917WY48</accession>
<dbReference type="SUPFAM" id="SSF55874">
    <property type="entry name" value="ATPase domain of HSP90 chaperone/DNA topoisomerase II/histidine kinase"/>
    <property type="match status" value="1"/>
</dbReference>
<comment type="catalytic activity">
    <reaction evidence="1">
        <text>ATP + protein L-histidine = ADP + protein N-phospho-L-histidine.</text>
        <dbReference type="EC" id="2.7.13.3"/>
    </reaction>
</comment>
<name>A0A917WY48_9BACI</name>
<dbReference type="InterPro" id="IPR011712">
    <property type="entry name" value="Sig_transdc_His_kin_sub3_dim/P"/>
</dbReference>
<dbReference type="EMBL" id="BMLG01000019">
    <property type="protein sequence ID" value="GGM38903.1"/>
    <property type="molecule type" value="Genomic_DNA"/>
</dbReference>
<dbReference type="InterPro" id="IPR003594">
    <property type="entry name" value="HATPase_dom"/>
</dbReference>
<dbReference type="GO" id="GO:0016020">
    <property type="term" value="C:membrane"/>
    <property type="evidence" value="ECO:0007669"/>
    <property type="project" value="InterPro"/>
</dbReference>
<dbReference type="EC" id="2.7.13.3" evidence="2"/>
<comment type="caution">
    <text evidence="9">The sequence shown here is derived from an EMBL/GenBank/DDBJ whole genome shotgun (WGS) entry which is preliminary data.</text>
</comment>
<dbReference type="Gene3D" id="3.30.565.10">
    <property type="entry name" value="Histidine kinase-like ATPase, C-terminal domain"/>
    <property type="match status" value="1"/>
</dbReference>
<dbReference type="PANTHER" id="PTHR24421">
    <property type="entry name" value="NITRATE/NITRITE SENSOR PROTEIN NARX-RELATED"/>
    <property type="match status" value="1"/>
</dbReference>
<dbReference type="AlphaFoldDB" id="A0A917WY48"/>
<evidence type="ECO:0000256" key="4">
    <source>
        <dbReference type="ARBA" id="ARBA00022777"/>
    </source>
</evidence>
<reference evidence="9" key="1">
    <citation type="journal article" date="2014" name="Int. J. Syst. Evol. Microbiol.">
        <title>Complete genome sequence of Corynebacterium casei LMG S-19264T (=DSM 44701T), isolated from a smear-ripened cheese.</title>
        <authorList>
            <consortium name="US DOE Joint Genome Institute (JGI-PGF)"/>
            <person name="Walter F."/>
            <person name="Albersmeier A."/>
            <person name="Kalinowski J."/>
            <person name="Ruckert C."/>
        </authorList>
    </citation>
    <scope>NUCLEOTIDE SEQUENCE</scope>
    <source>
        <strain evidence="9">CGMCC 1.6333</strain>
    </source>
</reference>
<evidence type="ECO:0000259" key="8">
    <source>
        <dbReference type="SMART" id="SM00387"/>
    </source>
</evidence>
<evidence type="ECO:0000256" key="3">
    <source>
        <dbReference type="ARBA" id="ARBA00022679"/>
    </source>
</evidence>
<keyword evidence="7" id="KW-1133">Transmembrane helix</keyword>
<dbReference type="GO" id="GO:0046983">
    <property type="term" value="F:protein dimerization activity"/>
    <property type="evidence" value="ECO:0007669"/>
    <property type="project" value="InterPro"/>
</dbReference>
<feature type="transmembrane region" description="Helical" evidence="7">
    <location>
        <begin position="130"/>
        <end position="149"/>
    </location>
</feature>
<keyword evidence="7" id="KW-0812">Transmembrane</keyword>
<organism evidence="9 10">
    <name type="scientific">Paraliobacillus quinghaiensis</name>
    <dbReference type="NCBI Taxonomy" id="470815"/>
    <lineage>
        <taxon>Bacteria</taxon>
        <taxon>Bacillati</taxon>
        <taxon>Bacillota</taxon>
        <taxon>Bacilli</taxon>
        <taxon>Bacillales</taxon>
        <taxon>Bacillaceae</taxon>
        <taxon>Paraliobacillus</taxon>
    </lineage>
</organism>
<evidence type="ECO:0000256" key="2">
    <source>
        <dbReference type="ARBA" id="ARBA00012438"/>
    </source>
</evidence>
<evidence type="ECO:0000313" key="9">
    <source>
        <dbReference type="EMBL" id="GGM38903.1"/>
    </source>
</evidence>
<dbReference type="Proteomes" id="UP000618460">
    <property type="component" value="Unassembled WGS sequence"/>
</dbReference>
<feature type="domain" description="Histidine kinase/HSP90-like ATPase" evidence="8">
    <location>
        <begin position="278"/>
        <end position="369"/>
    </location>
</feature>
<dbReference type="InterPro" id="IPR050482">
    <property type="entry name" value="Sensor_HK_TwoCompSys"/>
</dbReference>
<gene>
    <name evidence="9" type="primary">desK</name>
    <name evidence="9" type="ORF">GCM10011351_26310</name>
</gene>
<reference evidence="9" key="2">
    <citation type="submission" date="2020-09" db="EMBL/GenBank/DDBJ databases">
        <authorList>
            <person name="Sun Q."/>
            <person name="Zhou Y."/>
        </authorList>
    </citation>
    <scope>NUCLEOTIDE SEQUENCE</scope>
    <source>
        <strain evidence="9">CGMCC 1.6333</strain>
    </source>
</reference>
<evidence type="ECO:0000256" key="1">
    <source>
        <dbReference type="ARBA" id="ARBA00000085"/>
    </source>
</evidence>
<evidence type="ECO:0000256" key="6">
    <source>
        <dbReference type="SAM" id="Coils"/>
    </source>
</evidence>
<feature type="transmembrane region" description="Helical" evidence="7">
    <location>
        <begin position="36"/>
        <end position="56"/>
    </location>
</feature>
<evidence type="ECO:0000256" key="7">
    <source>
        <dbReference type="SAM" id="Phobius"/>
    </source>
</evidence>
<dbReference type="CDD" id="cd16917">
    <property type="entry name" value="HATPase_UhpB-NarQ-NarX-like"/>
    <property type="match status" value="1"/>
</dbReference>
<dbReference type="Pfam" id="PF23540">
    <property type="entry name" value="DesK_N"/>
    <property type="match status" value="1"/>
</dbReference>
<feature type="transmembrane region" description="Helical" evidence="7">
    <location>
        <begin position="105"/>
        <end position="124"/>
    </location>
</feature>
<feature type="transmembrane region" description="Helical" evidence="7">
    <location>
        <begin position="12"/>
        <end position="31"/>
    </location>
</feature>
<protein>
    <recommendedName>
        <fullName evidence="2">histidine kinase</fullName>
        <ecNumber evidence="2">2.7.13.3</ecNumber>
    </recommendedName>
</protein>
<keyword evidence="4 9" id="KW-0418">Kinase</keyword>
<feature type="coiled-coil region" evidence="6">
    <location>
        <begin position="150"/>
        <end position="177"/>
    </location>
</feature>
<evidence type="ECO:0000313" key="10">
    <source>
        <dbReference type="Proteomes" id="UP000618460"/>
    </source>
</evidence>
<dbReference type="Pfam" id="PF07730">
    <property type="entry name" value="HisKA_3"/>
    <property type="match status" value="1"/>
</dbReference>
<dbReference type="Gene3D" id="1.20.5.1930">
    <property type="match status" value="1"/>
</dbReference>
<proteinExistence type="predicted"/>
<dbReference type="OrthoDB" id="9797605at2"/>
<keyword evidence="5" id="KW-0902">Two-component regulatory system</keyword>
<dbReference type="PANTHER" id="PTHR24421:SF63">
    <property type="entry name" value="SENSOR HISTIDINE KINASE DESK"/>
    <property type="match status" value="1"/>
</dbReference>
<evidence type="ECO:0000256" key="5">
    <source>
        <dbReference type="ARBA" id="ARBA00023012"/>
    </source>
</evidence>
<feature type="transmembrane region" description="Helical" evidence="7">
    <location>
        <begin position="62"/>
        <end position="93"/>
    </location>
</feature>
<keyword evidence="10" id="KW-1185">Reference proteome</keyword>
<dbReference type="RefSeq" id="WP_117156152.1">
    <property type="nucleotide sequence ID" value="NZ_BMLG01000019.1"/>
</dbReference>
<dbReference type="InterPro" id="IPR036890">
    <property type="entry name" value="HATPase_C_sf"/>
</dbReference>
<keyword evidence="6" id="KW-0175">Coiled coil</keyword>
<keyword evidence="7" id="KW-0472">Membrane</keyword>
<keyword evidence="3" id="KW-0808">Transferase</keyword>
<dbReference type="SMART" id="SM00387">
    <property type="entry name" value="HATPase_c"/>
    <property type="match status" value="1"/>
</dbReference>
<dbReference type="GO" id="GO:0000155">
    <property type="term" value="F:phosphorelay sensor kinase activity"/>
    <property type="evidence" value="ECO:0007669"/>
    <property type="project" value="InterPro"/>
</dbReference>
<dbReference type="InterPro" id="IPR056374">
    <property type="entry name" value="DesK/YvfT_N"/>
</dbReference>